<keyword evidence="4" id="KW-0934">Plastid</keyword>
<dbReference type="GO" id="GO:0099402">
    <property type="term" value="P:plant organ development"/>
    <property type="evidence" value="ECO:0007669"/>
    <property type="project" value="TreeGrafter"/>
</dbReference>
<keyword evidence="3" id="KW-0150">Chloroplast</keyword>
<dbReference type="PANTHER" id="PTHR31038">
    <property type="entry name" value="EXPRESSED PROTEIN-RELATED"/>
    <property type="match status" value="1"/>
</dbReference>
<protein>
    <submittedName>
        <fullName evidence="9">Uncharacterized protein</fullName>
    </submittedName>
</protein>
<reference evidence="9" key="3">
    <citation type="journal article" date="2017" name="Nature">
        <title>Genome sequence of the progenitor of the wheat D genome Aegilops tauschii.</title>
        <authorList>
            <person name="Luo M.C."/>
            <person name="Gu Y.Q."/>
            <person name="Puiu D."/>
            <person name="Wang H."/>
            <person name="Twardziok S.O."/>
            <person name="Deal K.R."/>
            <person name="Huo N."/>
            <person name="Zhu T."/>
            <person name="Wang L."/>
            <person name="Wang Y."/>
            <person name="McGuire P.E."/>
            <person name="Liu S."/>
            <person name="Long H."/>
            <person name="Ramasamy R.K."/>
            <person name="Rodriguez J.C."/>
            <person name="Van S.L."/>
            <person name="Yuan L."/>
            <person name="Wang Z."/>
            <person name="Xia Z."/>
            <person name="Xiao L."/>
            <person name="Anderson O.D."/>
            <person name="Ouyang S."/>
            <person name="Liang Y."/>
            <person name="Zimin A.V."/>
            <person name="Pertea G."/>
            <person name="Qi P."/>
            <person name="Bennetzen J.L."/>
            <person name="Dai X."/>
            <person name="Dawson M.W."/>
            <person name="Muller H.G."/>
            <person name="Kugler K."/>
            <person name="Rivarola-Duarte L."/>
            <person name="Spannagl M."/>
            <person name="Mayer K.F.X."/>
            <person name="Lu F.H."/>
            <person name="Bevan M.W."/>
            <person name="Leroy P."/>
            <person name="Li P."/>
            <person name="You F.M."/>
            <person name="Sun Q."/>
            <person name="Liu Z."/>
            <person name="Lyons E."/>
            <person name="Wicker T."/>
            <person name="Salzberg S.L."/>
            <person name="Devos K.M."/>
            <person name="Dvorak J."/>
        </authorList>
    </citation>
    <scope>NUCLEOTIDE SEQUENCE [LARGE SCALE GENOMIC DNA]</scope>
    <source>
        <strain evidence="9">cv. AL8/78</strain>
    </source>
</reference>
<dbReference type="GO" id="GO:0009706">
    <property type="term" value="C:chloroplast inner membrane"/>
    <property type="evidence" value="ECO:0007669"/>
    <property type="project" value="TreeGrafter"/>
</dbReference>
<dbReference type="Pfam" id="PF11891">
    <property type="entry name" value="RETICULATA-like"/>
    <property type="match status" value="1"/>
</dbReference>
<dbReference type="AlphaFoldDB" id="A0A453BG37"/>
<comment type="subcellular location">
    <subcellularLocation>
        <location evidence="1">Plastid</location>
        <location evidence="1">Chloroplast membrane</location>
        <topology evidence="1">Multi-pass membrane protein</topology>
    </subcellularLocation>
</comment>
<organism evidence="9 10">
    <name type="scientific">Aegilops tauschii subsp. strangulata</name>
    <name type="common">Goatgrass</name>
    <dbReference type="NCBI Taxonomy" id="200361"/>
    <lineage>
        <taxon>Eukaryota</taxon>
        <taxon>Viridiplantae</taxon>
        <taxon>Streptophyta</taxon>
        <taxon>Embryophyta</taxon>
        <taxon>Tracheophyta</taxon>
        <taxon>Spermatophyta</taxon>
        <taxon>Magnoliopsida</taxon>
        <taxon>Liliopsida</taxon>
        <taxon>Poales</taxon>
        <taxon>Poaceae</taxon>
        <taxon>BOP clade</taxon>
        <taxon>Pooideae</taxon>
        <taxon>Triticodae</taxon>
        <taxon>Triticeae</taxon>
        <taxon>Triticinae</taxon>
        <taxon>Aegilops</taxon>
    </lineage>
</organism>
<dbReference type="Gramene" id="AET2Gv20492900.1">
    <property type="protein sequence ID" value="AET2Gv20492900.1"/>
    <property type="gene ID" value="AET2Gv20492900"/>
</dbReference>
<keyword evidence="6" id="KW-0809">Transit peptide</keyword>
<keyword evidence="5" id="KW-0812">Transmembrane</keyword>
<dbReference type="InterPro" id="IPR021825">
    <property type="entry name" value="RETICULATA-related"/>
</dbReference>
<evidence type="ECO:0000256" key="5">
    <source>
        <dbReference type="ARBA" id="ARBA00022692"/>
    </source>
</evidence>
<keyword evidence="7" id="KW-1133">Transmembrane helix</keyword>
<accession>A0A453BG37</accession>
<keyword evidence="8" id="KW-0472">Membrane</keyword>
<evidence type="ECO:0000256" key="8">
    <source>
        <dbReference type="ARBA" id="ARBA00023136"/>
    </source>
</evidence>
<evidence type="ECO:0000256" key="7">
    <source>
        <dbReference type="ARBA" id="ARBA00022989"/>
    </source>
</evidence>
<evidence type="ECO:0000256" key="3">
    <source>
        <dbReference type="ARBA" id="ARBA00022528"/>
    </source>
</evidence>
<evidence type="ECO:0000313" key="10">
    <source>
        <dbReference type="Proteomes" id="UP000015105"/>
    </source>
</evidence>
<reference evidence="9" key="5">
    <citation type="journal article" date="2021" name="G3 (Bethesda)">
        <title>Aegilops tauschii genome assembly Aet v5.0 features greater sequence contiguity and improved annotation.</title>
        <authorList>
            <person name="Wang L."/>
            <person name="Zhu T."/>
            <person name="Rodriguez J.C."/>
            <person name="Deal K.R."/>
            <person name="Dubcovsky J."/>
            <person name="McGuire P.E."/>
            <person name="Lux T."/>
            <person name="Spannagl M."/>
            <person name="Mayer K.F.X."/>
            <person name="Baldrich P."/>
            <person name="Meyers B.C."/>
            <person name="Huo N."/>
            <person name="Gu Y.Q."/>
            <person name="Zhou H."/>
            <person name="Devos K.M."/>
            <person name="Bennetzen J.L."/>
            <person name="Unver T."/>
            <person name="Budak H."/>
            <person name="Gulick P.J."/>
            <person name="Galiba G."/>
            <person name="Kalapos B."/>
            <person name="Nelson D.R."/>
            <person name="Li P."/>
            <person name="You F.M."/>
            <person name="Luo M.C."/>
            <person name="Dvorak J."/>
        </authorList>
    </citation>
    <scope>NUCLEOTIDE SEQUENCE [LARGE SCALE GENOMIC DNA]</scope>
    <source>
        <strain evidence="9">cv. AL8/78</strain>
    </source>
</reference>
<reference evidence="10" key="1">
    <citation type="journal article" date="2014" name="Science">
        <title>Ancient hybridizations among the ancestral genomes of bread wheat.</title>
        <authorList>
            <consortium name="International Wheat Genome Sequencing Consortium,"/>
            <person name="Marcussen T."/>
            <person name="Sandve S.R."/>
            <person name="Heier L."/>
            <person name="Spannagl M."/>
            <person name="Pfeifer M."/>
            <person name="Jakobsen K.S."/>
            <person name="Wulff B.B."/>
            <person name="Steuernagel B."/>
            <person name="Mayer K.F."/>
            <person name="Olsen O.A."/>
        </authorList>
    </citation>
    <scope>NUCLEOTIDE SEQUENCE [LARGE SCALE GENOMIC DNA]</scope>
    <source>
        <strain evidence="10">cv. AL8/78</strain>
    </source>
</reference>
<evidence type="ECO:0000256" key="6">
    <source>
        <dbReference type="ARBA" id="ARBA00022946"/>
    </source>
</evidence>
<comment type="similarity">
    <text evidence="2">Belongs to the RETICULATA family.</text>
</comment>
<evidence type="ECO:0000256" key="2">
    <source>
        <dbReference type="ARBA" id="ARBA00010793"/>
    </source>
</evidence>
<name>A0A453BG37_AEGTS</name>
<sequence length="48" mass="5348">MTAKRSVKKSENDVPVPPLLKTSALWGVFLGVSSNTRYQECNLWIGPE</sequence>
<evidence type="ECO:0000313" key="9">
    <source>
        <dbReference type="EnsemblPlants" id="AET2Gv20492900.1"/>
    </source>
</evidence>
<evidence type="ECO:0000256" key="4">
    <source>
        <dbReference type="ARBA" id="ARBA00022640"/>
    </source>
</evidence>
<dbReference type="EnsemblPlants" id="AET2Gv20492900.1">
    <property type="protein sequence ID" value="AET2Gv20492900.1"/>
    <property type="gene ID" value="AET2Gv20492900"/>
</dbReference>
<keyword evidence="10" id="KW-1185">Reference proteome</keyword>
<proteinExistence type="inferred from homology"/>
<reference evidence="9" key="4">
    <citation type="submission" date="2019-03" db="UniProtKB">
        <authorList>
            <consortium name="EnsemblPlants"/>
        </authorList>
    </citation>
    <scope>IDENTIFICATION</scope>
</reference>
<dbReference type="Proteomes" id="UP000015105">
    <property type="component" value="Chromosome 2D"/>
</dbReference>
<evidence type="ECO:0000256" key="1">
    <source>
        <dbReference type="ARBA" id="ARBA00004508"/>
    </source>
</evidence>
<reference evidence="10" key="2">
    <citation type="journal article" date="2017" name="Nat. Plants">
        <title>The Aegilops tauschii genome reveals multiple impacts of transposons.</title>
        <authorList>
            <person name="Zhao G."/>
            <person name="Zou C."/>
            <person name="Li K."/>
            <person name="Wang K."/>
            <person name="Li T."/>
            <person name="Gao L."/>
            <person name="Zhang X."/>
            <person name="Wang H."/>
            <person name="Yang Z."/>
            <person name="Liu X."/>
            <person name="Jiang W."/>
            <person name="Mao L."/>
            <person name="Kong X."/>
            <person name="Jiao Y."/>
            <person name="Jia J."/>
        </authorList>
    </citation>
    <scope>NUCLEOTIDE SEQUENCE [LARGE SCALE GENOMIC DNA]</scope>
    <source>
        <strain evidence="10">cv. AL8/78</strain>
    </source>
</reference>
<dbReference type="PANTHER" id="PTHR31038:SF14">
    <property type="entry name" value="OS07G0240300 PROTEIN"/>
    <property type="match status" value="1"/>
</dbReference>